<evidence type="ECO:0000313" key="2">
    <source>
        <dbReference type="EMBL" id="MCX2983126.1"/>
    </source>
</evidence>
<reference evidence="2" key="1">
    <citation type="submission" date="2019-02" db="EMBL/GenBank/DDBJ databases">
        <authorList>
            <person name="Li S.-H."/>
        </authorList>
    </citation>
    <scope>NUCLEOTIDE SEQUENCE</scope>
    <source>
        <strain evidence="2">IMCC14734</strain>
    </source>
</reference>
<dbReference type="Proteomes" id="UP001143362">
    <property type="component" value="Unassembled WGS sequence"/>
</dbReference>
<keyword evidence="3" id="KW-1185">Reference proteome</keyword>
<evidence type="ECO:0000256" key="1">
    <source>
        <dbReference type="SAM" id="Phobius"/>
    </source>
</evidence>
<accession>A0ABT3TLC2</accession>
<comment type="caution">
    <text evidence="2">The sequence shown here is derived from an EMBL/GenBank/DDBJ whole genome shotgun (WGS) entry which is preliminary data.</text>
</comment>
<protein>
    <recommendedName>
        <fullName evidence="4">DUF4760 domain-containing protein</fullName>
    </recommendedName>
</protein>
<evidence type="ECO:0008006" key="4">
    <source>
        <dbReference type="Google" id="ProtNLM"/>
    </source>
</evidence>
<proteinExistence type="predicted"/>
<organism evidence="2 3">
    <name type="scientific">Candidatus Litorirhabdus singularis</name>
    <dbReference type="NCBI Taxonomy" id="2518993"/>
    <lineage>
        <taxon>Bacteria</taxon>
        <taxon>Pseudomonadati</taxon>
        <taxon>Pseudomonadota</taxon>
        <taxon>Gammaproteobacteria</taxon>
        <taxon>Cellvibrionales</taxon>
        <taxon>Halieaceae</taxon>
        <taxon>Candidatus Litorirhabdus</taxon>
    </lineage>
</organism>
<sequence length="157" mass="17727">MDWNALGAIAELLGSIAVIVTLLFLLKQLKTNSVMIQNSTAQGAADAIAAWARQLTENPELYRIYRIGLKDDSELSREERGLFDLTLFQAFNSISSIYVQYKNGGCGEDRWESEIRVFAANFHTPGGRASWERQKHMLDINFQREIEAKFGSHNVNS</sequence>
<dbReference type="EMBL" id="SHNN01000005">
    <property type="protein sequence ID" value="MCX2983126.1"/>
    <property type="molecule type" value="Genomic_DNA"/>
</dbReference>
<keyword evidence="1" id="KW-0472">Membrane</keyword>
<keyword evidence="1" id="KW-0812">Transmembrane</keyword>
<evidence type="ECO:0000313" key="3">
    <source>
        <dbReference type="Proteomes" id="UP001143362"/>
    </source>
</evidence>
<feature type="transmembrane region" description="Helical" evidence="1">
    <location>
        <begin position="6"/>
        <end position="26"/>
    </location>
</feature>
<name>A0ABT3TLC2_9GAMM</name>
<keyword evidence="1" id="KW-1133">Transmembrane helix</keyword>
<dbReference type="RefSeq" id="WP_279247155.1">
    <property type="nucleotide sequence ID" value="NZ_SHNN01000005.1"/>
</dbReference>
<gene>
    <name evidence="2" type="ORF">EYC98_19870</name>
</gene>